<dbReference type="PROSITE" id="PS00086">
    <property type="entry name" value="CYTOCHROME_P450"/>
    <property type="match status" value="1"/>
</dbReference>
<evidence type="ECO:0000256" key="4">
    <source>
        <dbReference type="ARBA" id="ARBA00023002"/>
    </source>
</evidence>
<feature type="binding site" description="axial binding residue" evidence="6">
    <location>
        <position position="442"/>
    </location>
    <ligand>
        <name>heme</name>
        <dbReference type="ChEBI" id="CHEBI:30413"/>
    </ligand>
    <ligandPart>
        <name>Fe</name>
        <dbReference type="ChEBI" id="CHEBI:18248"/>
    </ligandPart>
</feature>
<keyword evidence="6 7" id="KW-0349">Heme</keyword>
<evidence type="ECO:0000256" key="3">
    <source>
        <dbReference type="ARBA" id="ARBA00022723"/>
    </source>
</evidence>
<keyword evidence="5 6" id="KW-0408">Iron</keyword>
<keyword evidence="3 6" id="KW-0479">Metal-binding</keyword>
<accession>A0AAW0E3T3</accession>
<protein>
    <recommendedName>
        <fullName evidence="10">Cytochrome P450</fullName>
    </recommendedName>
</protein>
<evidence type="ECO:0008006" key="10">
    <source>
        <dbReference type="Google" id="ProtNLM"/>
    </source>
</evidence>
<organism evidence="8 9">
    <name type="scientific">Paramarasmius palmivorus</name>
    <dbReference type="NCBI Taxonomy" id="297713"/>
    <lineage>
        <taxon>Eukaryota</taxon>
        <taxon>Fungi</taxon>
        <taxon>Dikarya</taxon>
        <taxon>Basidiomycota</taxon>
        <taxon>Agaricomycotina</taxon>
        <taxon>Agaricomycetes</taxon>
        <taxon>Agaricomycetidae</taxon>
        <taxon>Agaricales</taxon>
        <taxon>Marasmiineae</taxon>
        <taxon>Marasmiaceae</taxon>
        <taxon>Paramarasmius</taxon>
    </lineage>
</organism>
<dbReference type="InterPro" id="IPR001128">
    <property type="entry name" value="Cyt_P450"/>
</dbReference>
<dbReference type="CDD" id="cd11041">
    <property type="entry name" value="CYP503A1-like"/>
    <property type="match status" value="1"/>
</dbReference>
<keyword evidence="9" id="KW-1185">Reference proteome</keyword>
<dbReference type="InterPro" id="IPR017972">
    <property type="entry name" value="Cyt_P450_CS"/>
</dbReference>
<dbReference type="EMBL" id="JAYKXP010000005">
    <property type="protein sequence ID" value="KAK7058629.1"/>
    <property type="molecule type" value="Genomic_DNA"/>
</dbReference>
<evidence type="ECO:0000256" key="2">
    <source>
        <dbReference type="ARBA" id="ARBA00010617"/>
    </source>
</evidence>
<evidence type="ECO:0000256" key="6">
    <source>
        <dbReference type="PIRSR" id="PIRSR602403-1"/>
    </source>
</evidence>
<sequence length="496" mass="56708">MSFRAQRAGLDDIPTVGYDGFLTSYISAFHFIIRGGVIIQEGYRKFPGKAFKIALPDRWLVIVTGQRMIQDIRKASDNVLSFSEAAEEVAHEFIAPRSLQMLIYYVNRNTIGKIIRSDPWHFDIVRGTLTKKIASKFPEIHDEMIAAFADELPVSDDWIEVPIERAAHRIRLNIQYTQDLMSTAGLLIITPKFLQSLVGWLASPRRWHFPRAHKLLRPVILERFEMLRKPELEHETPDDFLTWLIKNATTNERADPENVTTAVLSTNIAAILTTVGFCVNDFDFLVLVKRPFYNIEYGRFALAFTHALVDLASHPELIGPLRCEVEEVLAKDGWTKTAMGNMLMLDSFLMESQRVSNSNPFGLLRKSLCDFIFSDGTVVPEGTFIATAPRALHFDESHYIDPNHFDGLRFQRLREEFGNNFKYRMVTPGDNWLSFGAGRHSCPGRFFAVNELKALVSYTLLKYDIKVDDLDKSKRLEFAGRIATDPTSRLLLRNRV</sequence>
<dbReference type="InterPro" id="IPR036396">
    <property type="entry name" value="Cyt_P450_sf"/>
</dbReference>
<dbReference type="PRINTS" id="PR00465">
    <property type="entry name" value="EP450IV"/>
</dbReference>
<dbReference type="Gene3D" id="1.10.630.10">
    <property type="entry name" value="Cytochrome P450"/>
    <property type="match status" value="1"/>
</dbReference>
<name>A0AAW0E3T3_9AGAR</name>
<dbReference type="SUPFAM" id="SSF48264">
    <property type="entry name" value="Cytochrome P450"/>
    <property type="match status" value="1"/>
</dbReference>
<evidence type="ECO:0000313" key="9">
    <source>
        <dbReference type="Proteomes" id="UP001383192"/>
    </source>
</evidence>
<dbReference type="GO" id="GO:0016705">
    <property type="term" value="F:oxidoreductase activity, acting on paired donors, with incorporation or reduction of molecular oxygen"/>
    <property type="evidence" value="ECO:0007669"/>
    <property type="project" value="InterPro"/>
</dbReference>
<dbReference type="GO" id="GO:0020037">
    <property type="term" value="F:heme binding"/>
    <property type="evidence" value="ECO:0007669"/>
    <property type="project" value="InterPro"/>
</dbReference>
<keyword evidence="7" id="KW-0503">Monooxygenase</keyword>
<dbReference type="PANTHER" id="PTHR46206">
    <property type="entry name" value="CYTOCHROME P450"/>
    <property type="match status" value="1"/>
</dbReference>
<dbReference type="Proteomes" id="UP001383192">
    <property type="component" value="Unassembled WGS sequence"/>
</dbReference>
<dbReference type="GO" id="GO:0004497">
    <property type="term" value="F:monooxygenase activity"/>
    <property type="evidence" value="ECO:0007669"/>
    <property type="project" value="UniProtKB-KW"/>
</dbReference>
<evidence type="ECO:0000256" key="5">
    <source>
        <dbReference type="ARBA" id="ARBA00023004"/>
    </source>
</evidence>
<reference evidence="8 9" key="1">
    <citation type="submission" date="2024-01" db="EMBL/GenBank/DDBJ databases">
        <title>A draft genome for a cacao thread blight-causing isolate of Paramarasmius palmivorus.</title>
        <authorList>
            <person name="Baruah I.K."/>
            <person name="Bukari Y."/>
            <person name="Amoako-Attah I."/>
            <person name="Meinhardt L.W."/>
            <person name="Bailey B.A."/>
            <person name="Cohen S.P."/>
        </authorList>
    </citation>
    <scope>NUCLEOTIDE SEQUENCE [LARGE SCALE GENOMIC DNA]</scope>
    <source>
        <strain evidence="8 9">GH-12</strain>
    </source>
</reference>
<comment type="similarity">
    <text evidence="2 7">Belongs to the cytochrome P450 family.</text>
</comment>
<evidence type="ECO:0000256" key="1">
    <source>
        <dbReference type="ARBA" id="ARBA00001971"/>
    </source>
</evidence>
<dbReference type="GO" id="GO:0005506">
    <property type="term" value="F:iron ion binding"/>
    <property type="evidence" value="ECO:0007669"/>
    <property type="project" value="InterPro"/>
</dbReference>
<evidence type="ECO:0000256" key="7">
    <source>
        <dbReference type="RuleBase" id="RU000461"/>
    </source>
</evidence>
<proteinExistence type="inferred from homology"/>
<keyword evidence="4 7" id="KW-0560">Oxidoreductase</keyword>
<gene>
    <name evidence="8" type="ORF">VNI00_002265</name>
</gene>
<comment type="caution">
    <text evidence="8">The sequence shown here is derived from an EMBL/GenBank/DDBJ whole genome shotgun (WGS) entry which is preliminary data.</text>
</comment>
<dbReference type="Pfam" id="PF00067">
    <property type="entry name" value="p450"/>
    <property type="match status" value="1"/>
</dbReference>
<evidence type="ECO:0000313" key="8">
    <source>
        <dbReference type="EMBL" id="KAK7058629.1"/>
    </source>
</evidence>
<dbReference type="AlphaFoldDB" id="A0AAW0E3T3"/>
<comment type="cofactor">
    <cofactor evidence="1 6">
        <name>heme</name>
        <dbReference type="ChEBI" id="CHEBI:30413"/>
    </cofactor>
</comment>
<dbReference type="InterPro" id="IPR002403">
    <property type="entry name" value="Cyt_P450_E_grp-IV"/>
</dbReference>